<dbReference type="InterPro" id="IPR015915">
    <property type="entry name" value="Kelch-typ_b-propeller"/>
</dbReference>
<dbReference type="Proteomes" id="UP000218231">
    <property type="component" value="Unassembled WGS sequence"/>
</dbReference>
<gene>
    <name evidence="1" type="ORF">WR25_01098</name>
</gene>
<reference evidence="1 2" key="1">
    <citation type="journal article" date="2017" name="Curr. Biol.">
        <title>Genome architecture and evolution of a unichromosomal asexual nematode.</title>
        <authorList>
            <person name="Fradin H."/>
            <person name="Zegar C."/>
            <person name="Gutwein M."/>
            <person name="Lucas J."/>
            <person name="Kovtun M."/>
            <person name="Corcoran D."/>
            <person name="Baugh L.R."/>
            <person name="Kiontke K."/>
            <person name="Gunsalus K."/>
            <person name="Fitch D.H."/>
            <person name="Piano F."/>
        </authorList>
    </citation>
    <scope>NUCLEOTIDE SEQUENCE [LARGE SCALE GENOMIC DNA]</scope>
    <source>
        <strain evidence="1">PF1309</strain>
    </source>
</reference>
<organism evidence="1 2">
    <name type="scientific">Diploscapter pachys</name>
    <dbReference type="NCBI Taxonomy" id="2018661"/>
    <lineage>
        <taxon>Eukaryota</taxon>
        <taxon>Metazoa</taxon>
        <taxon>Ecdysozoa</taxon>
        <taxon>Nematoda</taxon>
        <taxon>Chromadorea</taxon>
        <taxon>Rhabditida</taxon>
        <taxon>Rhabditina</taxon>
        <taxon>Rhabditomorpha</taxon>
        <taxon>Rhabditoidea</taxon>
        <taxon>Rhabditidae</taxon>
        <taxon>Diploscapter</taxon>
    </lineage>
</organism>
<dbReference type="EMBL" id="LIAE01010726">
    <property type="protein sequence ID" value="PAV56061.1"/>
    <property type="molecule type" value="Genomic_DNA"/>
</dbReference>
<dbReference type="AlphaFoldDB" id="A0A2A2J304"/>
<dbReference type="Gene3D" id="2.120.10.80">
    <property type="entry name" value="Kelch-type beta propeller"/>
    <property type="match status" value="1"/>
</dbReference>
<comment type="caution">
    <text evidence="1">The sequence shown here is derived from an EMBL/GenBank/DDBJ whole genome shotgun (WGS) entry which is preliminary data.</text>
</comment>
<evidence type="ECO:0000313" key="2">
    <source>
        <dbReference type="Proteomes" id="UP000218231"/>
    </source>
</evidence>
<keyword evidence="2" id="KW-1185">Reference proteome</keyword>
<sequence>MDRSKMPDFYDSQNNEIKMIIAAIFEKSADLEEFSRTIISIKPMLNNPDEFNKWLKNEEVKFEEPPIQEDMKEIFGISNGTKLFEIYDLNTRMVSRGPAPPEWREWASVAYFKDKLYYLGGKDAGSFMQYSKRVDAENGKQDLIFLIQLVLPKQ</sequence>
<dbReference type="SUPFAM" id="SSF117281">
    <property type="entry name" value="Kelch motif"/>
    <property type="match status" value="1"/>
</dbReference>
<protein>
    <submittedName>
        <fullName evidence="1">Uncharacterized protein</fullName>
    </submittedName>
</protein>
<name>A0A2A2J304_9BILA</name>
<accession>A0A2A2J304</accession>
<evidence type="ECO:0000313" key="1">
    <source>
        <dbReference type="EMBL" id="PAV56061.1"/>
    </source>
</evidence>
<proteinExistence type="predicted"/>